<keyword evidence="5" id="KW-0732">Signal</keyword>
<dbReference type="Pfam" id="PF00201">
    <property type="entry name" value="UDPGT"/>
    <property type="match status" value="1"/>
</dbReference>
<organism evidence="6 7">
    <name type="scientific">Arctia plantaginis</name>
    <name type="common">Wood tiger moth</name>
    <name type="synonym">Phalaena plantaginis</name>
    <dbReference type="NCBI Taxonomy" id="874455"/>
    <lineage>
        <taxon>Eukaryota</taxon>
        <taxon>Metazoa</taxon>
        <taxon>Ecdysozoa</taxon>
        <taxon>Arthropoda</taxon>
        <taxon>Hexapoda</taxon>
        <taxon>Insecta</taxon>
        <taxon>Pterygota</taxon>
        <taxon>Neoptera</taxon>
        <taxon>Endopterygota</taxon>
        <taxon>Lepidoptera</taxon>
        <taxon>Glossata</taxon>
        <taxon>Ditrysia</taxon>
        <taxon>Noctuoidea</taxon>
        <taxon>Erebidae</taxon>
        <taxon>Arctiinae</taxon>
        <taxon>Arctia</taxon>
    </lineage>
</organism>
<dbReference type="PANTHER" id="PTHR48043:SF114">
    <property type="entry name" value="IP04436P-RELATED"/>
    <property type="match status" value="1"/>
</dbReference>
<dbReference type="EMBL" id="CADEBD010000443">
    <property type="protein sequence ID" value="CAB3255770.1"/>
    <property type="molecule type" value="Genomic_DNA"/>
</dbReference>
<protein>
    <recommendedName>
        <fullName evidence="5">UDP-glucuronosyltransferase</fullName>
        <ecNumber evidence="5">2.4.1.17</ecNumber>
    </recommendedName>
</protein>
<dbReference type="Proteomes" id="UP000494256">
    <property type="component" value="Unassembled WGS sequence"/>
</dbReference>
<dbReference type="EC" id="2.4.1.17" evidence="5"/>
<dbReference type="InterPro" id="IPR002213">
    <property type="entry name" value="UDP_glucos_trans"/>
</dbReference>
<dbReference type="InterPro" id="IPR050271">
    <property type="entry name" value="UDP-glycosyltransferase"/>
</dbReference>
<dbReference type="GO" id="GO:0015020">
    <property type="term" value="F:glucuronosyltransferase activity"/>
    <property type="evidence" value="ECO:0007669"/>
    <property type="project" value="UniProtKB-EC"/>
</dbReference>
<dbReference type="PROSITE" id="PS00375">
    <property type="entry name" value="UDPGT"/>
    <property type="match status" value="1"/>
</dbReference>
<dbReference type="Gene3D" id="3.40.50.2000">
    <property type="entry name" value="Glycogen Phosphorylase B"/>
    <property type="match status" value="2"/>
</dbReference>
<feature type="signal peptide" evidence="5">
    <location>
        <begin position="1"/>
        <end position="18"/>
    </location>
</feature>
<comment type="similarity">
    <text evidence="1 4">Belongs to the UDP-glycosyltransferase family.</text>
</comment>
<feature type="transmembrane region" description="Helical" evidence="5">
    <location>
        <begin position="477"/>
        <end position="510"/>
    </location>
</feature>
<evidence type="ECO:0000256" key="4">
    <source>
        <dbReference type="RuleBase" id="RU003718"/>
    </source>
</evidence>
<sequence>MRIIIISLLLSFVVKSDSFKILCIFPYNGRSHHIFYSSLVEELANKGHDVTVINYHPLKKLPNLRQIFLENEENVSDNRNIEDYMKGMSNDLLRAYDNAQSLKYLAYTNCRKLISNPEVQEMIKYRKFYDVAVVEQFMTDCGLAIAYKLDAPTVGITAHTLMPWTYSRLGAPNNAAYVHNHYFGSGTTPNILNRLKSAFINFSMNIFYKYFIQATDQEMVNELYPDVPSLEEIGKNMSLIMLNQYFPLTGPRLHGPNVIEIGGMQINEDAQIIDKDLRKFLDTSDTEVVYLSFGTVATNFPPNVIDEIKSLIAKCKLRFIWKTDISDWSPPGNAFLRKWMPQVSVLCHPKVMAFITHSGMLSTSEAIHCGVPVVSVPLFGDQFANGFFAVENGLGVTVDLTMFNSDALENALSKILQDKFQKRAKLLSQLWRDRPLSAMNTAIYWIEYVAKHKTDVNIKPPTVDLPFYEFFTLDPVFIFSSIIVLFLIAYSIVKIISLVRTLFCVTFIYFHRRICKNKKE</sequence>
<dbReference type="SUPFAM" id="SSF53756">
    <property type="entry name" value="UDP-Glycosyltransferase/glycogen phosphorylase"/>
    <property type="match status" value="1"/>
</dbReference>
<evidence type="ECO:0000313" key="6">
    <source>
        <dbReference type="EMBL" id="CAB3255770.1"/>
    </source>
</evidence>
<proteinExistence type="inferred from homology"/>
<evidence type="ECO:0000256" key="1">
    <source>
        <dbReference type="ARBA" id="ARBA00009995"/>
    </source>
</evidence>
<keyword evidence="5" id="KW-0812">Transmembrane</keyword>
<accession>A0A8S1BAA6</accession>
<comment type="catalytic activity">
    <reaction evidence="5">
        <text>glucuronate acceptor + UDP-alpha-D-glucuronate = acceptor beta-D-glucuronoside + UDP + H(+)</text>
        <dbReference type="Rhea" id="RHEA:21032"/>
        <dbReference type="ChEBI" id="CHEBI:15378"/>
        <dbReference type="ChEBI" id="CHEBI:58052"/>
        <dbReference type="ChEBI" id="CHEBI:58223"/>
        <dbReference type="ChEBI" id="CHEBI:132367"/>
        <dbReference type="ChEBI" id="CHEBI:132368"/>
        <dbReference type="EC" id="2.4.1.17"/>
    </reaction>
</comment>
<dbReference type="InterPro" id="IPR035595">
    <property type="entry name" value="UDP_glycos_trans_CS"/>
</dbReference>
<keyword evidence="5" id="KW-0472">Membrane</keyword>
<dbReference type="PANTHER" id="PTHR48043">
    <property type="entry name" value="EG:EG0003.4 PROTEIN-RELATED"/>
    <property type="match status" value="1"/>
</dbReference>
<evidence type="ECO:0000313" key="7">
    <source>
        <dbReference type="Proteomes" id="UP000494256"/>
    </source>
</evidence>
<comment type="subcellular location">
    <subcellularLocation>
        <location evidence="5">Membrane</location>
        <topology evidence="5">Single-pass membrane protein</topology>
    </subcellularLocation>
</comment>
<feature type="chain" id="PRO_5035959938" description="UDP-glucuronosyltransferase" evidence="5">
    <location>
        <begin position="19"/>
        <end position="520"/>
    </location>
</feature>
<dbReference type="GO" id="GO:0016020">
    <property type="term" value="C:membrane"/>
    <property type="evidence" value="ECO:0007669"/>
    <property type="project" value="UniProtKB-SubCell"/>
</dbReference>
<dbReference type="CDD" id="cd03784">
    <property type="entry name" value="GT1_Gtf-like"/>
    <property type="match status" value="1"/>
</dbReference>
<keyword evidence="5" id="KW-1133">Transmembrane helix</keyword>
<keyword evidence="2 4" id="KW-0328">Glycosyltransferase</keyword>
<dbReference type="OrthoDB" id="7482279at2759"/>
<gene>
    <name evidence="6" type="ORF">APLA_LOCUS15390</name>
</gene>
<reference evidence="6 7" key="1">
    <citation type="submission" date="2020-04" db="EMBL/GenBank/DDBJ databases">
        <authorList>
            <person name="Wallbank WR R."/>
            <person name="Pardo Diaz C."/>
            <person name="Kozak K."/>
            <person name="Martin S."/>
            <person name="Jiggins C."/>
            <person name="Moest M."/>
            <person name="Warren A I."/>
            <person name="Byers J.R.P. K."/>
            <person name="Montejo-Kovacevich G."/>
            <person name="Yen C E."/>
        </authorList>
    </citation>
    <scope>NUCLEOTIDE SEQUENCE [LARGE SCALE GENOMIC DNA]</scope>
</reference>
<name>A0A8S1BAA6_ARCPL</name>
<keyword evidence="3 4" id="KW-0808">Transferase</keyword>
<evidence type="ECO:0000256" key="5">
    <source>
        <dbReference type="RuleBase" id="RU362059"/>
    </source>
</evidence>
<dbReference type="AlphaFoldDB" id="A0A8S1BAA6"/>
<comment type="caution">
    <text evidence="6">The sequence shown here is derived from an EMBL/GenBank/DDBJ whole genome shotgun (WGS) entry which is preliminary data.</text>
</comment>
<dbReference type="FunFam" id="3.40.50.2000:FF:000050">
    <property type="entry name" value="UDP-glucuronosyltransferase"/>
    <property type="match status" value="1"/>
</dbReference>
<evidence type="ECO:0000256" key="2">
    <source>
        <dbReference type="ARBA" id="ARBA00022676"/>
    </source>
</evidence>
<evidence type="ECO:0000256" key="3">
    <source>
        <dbReference type="ARBA" id="ARBA00022679"/>
    </source>
</evidence>